<accession>A0A0R2JBS5</accession>
<keyword evidence="4" id="KW-1185">Reference proteome</keyword>
<evidence type="ECO:0000313" key="3">
    <source>
        <dbReference type="EMBL" id="KRN74689.1"/>
    </source>
</evidence>
<protein>
    <recommendedName>
        <fullName evidence="2">BD-FAE-like domain-containing protein</fullName>
    </recommendedName>
</protein>
<reference evidence="3 4" key="1">
    <citation type="journal article" date="2015" name="Genome Announc.">
        <title>Expanding the biotechnology potential of lactobacilli through comparative genomics of 213 strains and associated genera.</title>
        <authorList>
            <person name="Sun Z."/>
            <person name="Harris H.M."/>
            <person name="McCann A."/>
            <person name="Guo C."/>
            <person name="Argimon S."/>
            <person name="Zhang W."/>
            <person name="Yang X."/>
            <person name="Jeffery I.B."/>
            <person name="Cooney J.C."/>
            <person name="Kagawa T.F."/>
            <person name="Liu W."/>
            <person name="Song Y."/>
            <person name="Salvetti E."/>
            <person name="Wrobel A."/>
            <person name="Rasinkangas P."/>
            <person name="Parkhill J."/>
            <person name="Rea M.C."/>
            <person name="O'Sullivan O."/>
            <person name="Ritari J."/>
            <person name="Douillard F.P."/>
            <person name="Paul Ross R."/>
            <person name="Yang R."/>
            <person name="Briner A.E."/>
            <person name="Felis G.E."/>
            <person name="de Vos W.M."/>
            <person name="Barrangou R."/>
            <person name="Klaenhammer T.R."/>
            <person name="Caufield P.W."/>
            <person name="Cui Y."/>
            <person name="Zhang H."/>
            <person name="O'Toole P.W."/>
        </authorList>
    </citation>
    <scope>NUCLEOTIDE SEQUENCE [LARGE SCALE GENOMIC DNA]</scope>
    <source>
        <strain evidence="3 4">DSM 20593</strain>
    </source>
</reference>
<dbReference type="InterPro" id="IPR050300">
    <property type="entry name" value="GDXG_lipolytic_enzyme"/>
</dbReference>
<evidence type="ECO:0000256" key="1">
    <source>
        <dbReference type="ARBA" id="ARBA00022801"/>
    </source>
</evidence>
<dbReference type="GO" id="GO:0016787">
    <property type="term" value="F:hydrolase activity"/>
    <property type="evidence" value="ECO:0007669"/>
    <property type="project" value="UniProtKB-KW"/>
</dbReference>
<dbReference type="OrthoDB" id="9815425at2"/>
<name>A0A0R2JBS5_9LACO</name>
<dbReference type="Gene3D" id="3.40.50.1820">
    <property type="entry name" value="alpha/beta hydrolase"/>
    <property type="match status" value="1"/>
</dbReference>
<sequence length="300" mass="33044">MTGKFIDQTYQFKAATTEGIQQQWHDLAYMDGARHKLDVYLPNQVKPQAGYPVIVDIYGGGLWRGDKSSFKMNPALQLLAAGYAVVSPDYSLLWQAAFPAQVSEMQAVLYWVKQFGADYGLDGQHLALMGESSGAQLAVLTALQRPGTALFDERWDNNKRASVRAVIAMYGPYVIDQFPQQFAATNTQPKYAETGSAESFEGQLLGAKRPVDEPELVQKYNPINYLTPTMPPILGIAGTADQVVPYQQTVELVQAAQALVGEQRAQWHLVSGAQHGVADFMTDGIVQMKLNFLNEFMGGK</sequence>
<dbReference type="PANTHER" id="PTHR48081">
    <property type="entry name" value="AB HYDROLASE SUPERFAMILY PROTEIN C4A8.06C"/>
    <property type="match status" value="1"/>
</dbReference>
<dbReference type="STRING" id="1616.IV73_GL001195"/>
<evidence type="ECO:0000313" key="4">
    <source>
        <dbReference type="Proteomes" id="UP000051655"/>
    </source>
</evidence>
<dbReference type="PANTHER" id="PTHR48081:SF13">
    <property type="entry name" value="ALPHA_BETA HYDROLASE"/>
    <property type="match status" value="1"/>
</dbReference>
<comment type="caution">
    <text evidence="3">The sequence shown here is derived from an EMBL/GenBank/DDBJ whole genome shotgun (WGS) entry which is preliminary data.</text>
</comment>
<dbReference type="PATRIC" id="fig|1616.3.peg.1228"/>
<dbReference type="SUPFAM" id="SSF53474">
    <property type="entry name" value="alpha/beta-Hydrolases"/>
    <property type="match status" value="1"/>
</dbReference>
<gene>
    <name evidence="3" type="ORF">IV73_GL001195</name>
</gene>
<dbReference type="AlphaFoldDB" id="A0A0R2JBS5"/>
<dbReference type="EMBL" id="JQBP01000007">
    <property type="protein sequence ID" value="KRN74689.1"/>
    <property type="molecule type" value="Genomic_DNA"/>
</dbReference>
<dbReference type="InterPro" id="IPR029058">
    <property type="entry name" value="AB_hydrolase_fold"/>
</dbReference>
<proteinExistence type="predicted"/>
<dbReference type="Proteomes" id="UP000051655">
    <property type="component" value="Unassembled WGS sequence"/>
</dbReference>
<keyword evidence="1" id="KW-0378">Hydrolase</keyword>
<dbReference type="Pfam" id="PF20434">
    <property type="entry name" value="BD-FAE"/>
    <property type="match status" value="1"/>
</dbReference>
<feature type="domain" description="BD-FAE-like" evidence="2">
    <location>
        <begin position="37"/>
        <end position="254"/>
    </location>
</feature>
<dbReference type="InterPro" id="IPR049492">
    <property type="entry name" value="BD-FAE-like_dom"/>
</dbReference>
<organism evidence="3 4">
    <name type="scientific">Weissella kandleri</name>
    <dbReference type="NCBI Taxonomy" id="1616"/>
    <lineage>
        <taxon>Bacteria</taxon>
        <taxon>Bacillati</taxon>
        <taxon>Bacillota</taxon>
        <taxon>Bacilli</taxon>
        <taxon>Lactobacillales</taxon>
        <taxon>Lactobacillaceae</taxon>
        <taxon>Weissella</taxon>
    </lineage>
</organism>
<evidence type="ECO:0000259" key="2">
    <source>
        <dbReference type="Pfam" id="PF20434"/>
    </source>
</evidence>
<dbReference type="RefSeq" id="WP_057756223.1">
    <property type="nucleotide sequence ID" value="NZ_JQBP01000007.1"/>
</dbReference>